<gene>
    <name evidence="9" type="ORF">OF850_05310</name>
</gene>
<evidence type="ECO:0000256" key="4">
    <source>
        <dbReference type="PROSITE-ProRule" id="PRU00169"/>
    </source>
</evidence>
<dbReference type="EMBL" id="JAPFQI010000002">
    <property type="protein sequence ID" value="MCW8085037.1"/>
    <property type="molecule type" value="Genomic_DNA"/>
</dbReference>
<feature type="transmembrane region" description="Helical" evidence="6">
    <location>
        <begin position="20"/>
        <end position="38"/>
    </location>
</feature>
<keyword evidence="3 4" id="KW-0597">Phosphoprotein</keyword>
<comment type="caution">
    <text evidence="9">The sequence shown here is derived from an EMBL/GenBank/DDBJ whole genome shotgun (WGS) entry which is preliminary data.</text>
</comment>
<dbReference type="PRINTS" id="PR00344">
    <property type="entry name" value="BCTRLSENSOR"/>
</dbReference>
<dbReference type="CDD" id="cd12915">
    <property type="entry name" value="PDC2_DGC_like"/>
    <property type="match status" value="1"/>
</dbReference>
<evidence type="ECO:0000313" key="9">
    <source>
        <dbReference type="EMBL" id="MCW8085037.1"/>
    </source>
</evidence>
<accession>A0ABT3NSB4</accession>
<keyword evidence="6" id="KW-0812">Transmembrane</keyword>
<feature type="modified residue" description="4-aspartylphosphate" evidence="4">
    <location>
        <position position="657"/>
    </location>
</feature>
<dbReference type="InterPro" id="IPR011006">
    <property type="entry name" value="CheY-like_superfamily"/>
</dbReference>
<feature type="domain" description="Response regulatory" evidence="8">
    <location>
        <begin position="607"/>
        <end position="723"/>
    </location>
</feature>
<evidence type="ECO:0000256" key="5">
    <source>
        <dbReference type="SAM" id="Coils"/>
    </source>
</evidence>
<dbReference type="SMART" id="SM00448">
    <property type="entry name" value="REC"/>
    <property type="match status" value="1"/>
</dbReference>
<dbReference type="CDD" id="cd12914">
    <property type="entry name" value="PDC1_DGC_like"/>
    <property type="match status" value="1"/>
</dbReference>
<dbReference type="Proteomes" id="UP001526430">
    <property type="component" value="Unassembled WGS sequence"/>
</dbReference>
<keyword evidence="6" id="KW-1133">Transmembrane helix</keyword>
<dbReference type="EC" id="2.7.13.3" evidence="2"/>
<proteinExistence type="predicted"/>
<dbReference type="SUPFAM" id="SSF52172">
    <property type="entry name" value="CheY-like"/>
    <property type="match status" value="1"/>
</dbReference>
<dbReference type="CDD" id="cd00082">
    <property type="entry name" value="HisKA"/>
    <property type="match status" value="1"/>
</dbReference>
<dbReference type="InterPro" id="IPR003594">
    <property type="entry name" value="HATPase_dom"/>
</dbReference>
<dbReference type="GO" id="GO:0005524">
    <property type="term" value="F:ATP binding"/>
    <property type="evidence" value="ECO:0007669"/>
    <property type="project" value="UniProtKB-KW"/>
</dbReference>
<dbReference type="PANTHER" id="PTHR43065:SF49">
    <property type="entry name" value="HISTIDINE KINASE"/>
    <property type="match status" value="1"/>
</dbReference>
<dbReference type="PROSITE" id="PS50109">
    <property type="entry name" value="HIS_KIN"/>
    <property type="match status" value="1"/>
</dbReference>
<dbReference type="SMART" id="SM00388">
    <property type="entry name" value="HisKA"/>
    <property type="match status" value="1"/>
</dbReference>
<dbReference type="InterPro" id="IPR036890">
    <property type="entry name" value="HATPase_C_sf"/>
</dbReference>
<dbReference type="Gene3D" id="3.30.565.10">
    <property type="entry name" value="Histidine kinase-like ATPase, C-terminal domain"/>
    <property type="match status" value="1"/>
</dbReference>
<protein>
    <recommendedName>
        <fullName evidence="2">histidine kinase</fullName>
        <ecNumber evidence="2">2.7.13.3</ecNumber>
    </recommendedName>
</protein>
<dbReference type="InterPro" id="IPR054327">
    <property type="entry name" value="His-kinase-like_sensor"/>
</dbReference>
<comment type="catalytic activity">
    <reaction evidence="1">
        <text>ATP + protein L-histidine = ADP + protein N-phospho-L-histidine.</text>
        <dbReference type="EC" id="2.7.13.3"/>
    </reaction>
</comment>
<keyword evidence="9" id="KW-0547">Nucleotide-binding</keyword>
<keyword evidence="10" id="KW-1185">Reference proteome</keyword>
<organism evidence="9 10">
    <name type="scientific">Sabulicella glaciei</name>
    <dbReference type="NCBI Taxonomy" id="2984948"/>
    <lineage>
        <taxon>Bacteria</taxon>
        <taxon>Pseudomonadati</taxon>
        <taxon>Pseudomonadota</taxon>
        <taxon>Alphaproteobacteria</taxon>
        <taxon>Acetobacterales</taxon>
        <taxon>Acetobacteraceae</taxon>
        <taxon>Sabulicella</taxon>
    </lineage>
</organism>
<dbReference type="Pfam" id="PF02518">
    <property type="entry name" value="HATPase_c"/>
    <property type="match status" value="1"/>
</dbReference>
<dbReference type="InterPro" id="IPR001789">
    <property type="entry name" value="Sig_transdc_resp-reg_receiver"/>
</dbReference>
<dbReference type="Pfam" id="PF00072">
    <property type="entry name" value="Response_reg"/>
    <property type="match status" value="1"/>
</dbReference>
<feature type="transmembrane region" description="Helical" evidence="6">
    <location>
        <begin position="297"/>
        <end position="319"/>
    </location>
</feature>
<dbReference type="SUPFAM" id="SSF47384">
    <property type="entry name" value="Homodimeric domain of signal transducing histidine kinase"/>
    <property type="match status" value="1"/>
</dbReference>
<dbReference type="SUPFAM" id="SSF55874">
    <property type="entry name" value="ATPase domain of HSP90 chaperone/DNA topoisomerase II/histidine kinase"/>
    <property type="match status" value="1"/>
</dbReference>
<dbReference type="RefSeq" id="WP_301588884.1">
    <property type="nucleotide sequence ID" value="NZ_JAPFQI010000002.1"/>
</dbReference>
<dbReference type="InterPro" id="IPR005467">
    <property type="entry name" value="His_kinase_dom"/>
</dbReference>
<reference evidence="9 10" key="1">
    <citation type="submission" date="2022-10" db="EMBL/GenBank/DDBJ databases">
        <title>Roseococcus glaciei nov., sp. nov., isolated from glacier.</title>
        <authorList>
            <person name="Liu Q."/>
            <person name="Xin Y.-H."/>
        </authorList>
    </citation>
    <scope>NUCLEOTIDE SEQUENCE [LARGE SCALE GENOMIC DNA]</scope>
    <source>
        <strain evidence="9 10">MDT2-1-1</strain>
    </source>
</reference>
<dbReference type="InterPro" id="IPR036097">
    <property type="entry name" value="HisK_dim/P_sf"/>
</dbReference>
<feature type="coiled-coil region" evidence="5">
    <location>
        <begin position="335"/>
        <end position="362"/>
    </location>
</feature>
<dbReference type="SMART" id="SM00387">
    <property type="entry name" value="HATPase_c"/>
    <property type="match status" value="1"/>
</dbReference>
<keyword evidence="9" id="KW-0067">ATP-binding</keyword>
<keyword evidence="6" id="KW-0472">Membrane</keyword>
<evidence type="ECO:0000259" key="8">
    <source>
        <dbReference type="PROSITE" id="PS50110"/>
    </source>
</evidence>
<evidence type="ECO:0000259" key="7">
    <source>
        <dbReference type="PROSITE" id="PS50109"/>
    </source>
</evidence>
<dbReference type="InterPro" id="IPR004358">
    <property type="entry name" value="Sig_transdc_His_kin-like_C"/>
</dbReference>
<dbReference type="PANTHER" id="PTHR43065">
    <property type="entry name" value="SENSOR HISTIDINE KINASE"/>
    <property type="match status" value="1"/>
</dbReference>
<dbReference type="InterPro" id="IPR003661">
    <property type="entry name" value="HisK_dim/P_dom"/>
</dbReference>
<evidence type="ECO:0000256" key="1">
    <source>
        <dbReference type="ARBA" id="ARBA00000085"/>
    </source>
</evidence>
<dbReference type="Gene3D" id="3.40.50.2300">
    <property type="match status" value="1"/>
</dbReference>
<evidence type="ECO:0000256" key="2">
    <source>
        <dbReference type="ARBA" id="ARBA00012438"/>
    </source>
</evidence>
<dbReference type="PROSITE" id="PS50110">
    <property type="entry name" value="RESPONSE_REGULATORY"/>
    <property type="match status" value="1"/>
</dbReference>
<evidence type="ECO:0000313" key="10">
    <source>
        <dbReference type="Proteomes" id="UP001526430"/>
    </source>
</evidence>
<name>A0ABT3NSB4_9PROT</name>
<dbReference type="Pfam" id="PF22588">
    <property type="entry name" value="dCache_1_like"/>
    <property type="match status" value="1"/>
</dbReference>
<feature type="domain" description="Histidine kinase" evidence="7">
    <location>
        <begin position="368"/>
        <end position="589"/>
    </location>
</feature>
<dbReference type="Gene3D" id="3.30.450.20">
    <property type="entry name" value="PAS domain"/>
    <property type="match status" value="2"/>
</dbReference>
<sequence>MKPRPEGKTTIPSRLGVLRVLAFLALAVPVALLAAYALSSHRFHQREAEGQVVRTLDLLHEHGTKVFDTYEILLAYADELVRGLDDDQLREREAEISGRLQRFKQSLPQIQNVWIIGSTGFAVASTQVVPVPRDLNVSDREYFRALRDGETDLVISDVINGRVRPETRFFQFARRRSPRADGGFAGIVAVSVQPSYFVEYYGKTPASGLTTASLVRDDAYLLARFPALNPSATRRVSDGSAFRERTAEAPERGLYVGRSLQGGTALLLAYRRLPSHPVYVVTGLDMAIVRARWLQSLILPALLAVPTALALFGLVWVAIRQARGLEGAVAELTAERVLREAAEEERRQVQRLQAQRQRQEALGQLAGGIAHDINNVMQAVGTGAALIRRRASDAAAVENLARMIEASAERGGSVTRRLLAFARRGELRAEAVDPEGVLREIHEVLAHSLDPAIRMEVRAEAPASRVFVDRGQLETVLLNLATNARDAMPSGGRLTLFLEAREIGPEDAAEGLPTGRYVALGVSDTGAGMDAETLARASDPFFTTKEIGKGTGLGLAIARSFAEQSGGQLCLSSRRGEGTVAEILLPVAEGRAPPATVQPAPAGPRRRILLVDDEDLVRATIARGLEEYGHAVLPAADAEAALVLLGAGAEVEVLVTDLAMPRMNGLDLIAAARVQRPGLPAVLVTGNAVLDEARTGGLPPGPFLVLRKPFGIAALAQGIGEVAPPPSVLAER</sequence>
<keyword evidence="5" id="KW-0175">Coiled coil</keyword>
<evidence type="ECO:0000256" key="3">
    <source>
        <dbReference type="ARBA" id="ARBA00022553"/>
    </source>
</evidence>
<evidence type="ECO:0000256" key="6">
    <source>
        <dbReference type="SAM" id="Phobius"/>
    </source>
</evidence>
<dbReference type="Gene3D" id="1.10.287.130">
    <property type="match status" value="1"/>
</dbReference>